<dbReference type="EMBL" id="QQBB01000002">
    <property type="protein sequence ID" value="RDI61274.1"/>
    <property type="molecule type" value="Genomic_DNA"/>
</dbReference>
<dbReference type="OrthoDB" id="8020813at2"/>
<keyword evidence="2" id="KW-1185">Reference proteome</keyword>
<gene>
    <name evidence="1" type="ORF">DES45_102669</name>
</gene>
<accession>A0A370HWE6</accession>
<dbReference type="RefSeq" id="WP_114769423.1">
    <property type="nucleotide sequence ID" value="NZ_QQBB01000002.1"/>
</dbReference>
<reference evidence="1 2" key="1">
    <citation type="submission" date="2018-07" db="EMBL/GenBank/DDBJ databases">
        <title>Genomic Encyclopedia of Type Strains, Phase IV (KMG-IV): sequencing the most valuable type-strain genomes for metagenomic binning, comparative biology and taxonomic classification.</title>
        <authorList>
            <person name="Goeker M."/>
        </authorList>
    </citation>
    <scope>NUCLEOTIDE SEQUENCE [LARGE SCALE GENOMIC DNA]</scope>
    <source>
        <strain evidence="1 2">DSM 14364</strain>
    </source>
</reference>
<proteinExistence type="predicted"/>
<dbReference type="AlphaFoldDB" id="A0A370HWE6"/>
<protein>
    <submittedName>
        <fullName evidence="1">Uncharacterized protein</fullName>
    </submittedName>
</protein>
<comment type="caution">
    <text evidence="1">The sequence shown here is derived from an EMBL/GenBank/DDBJ whole genome shotgun (WGS) entry which is preliminary data.</text>
</comment>
<name>A0A370HWE6_9HYPH</name>
<dbReference type="Proteomes" id="UP000254925">
    <property type="component" value="Unassembled WGS sequence"/>
</dbReference>
<evidence type="ECO:0000313" key="1">
    <source>
        <dbReference type="EMBL" id="RDI61274.1"/>
    </source>
</evidence>
<organism evidence="1 2">
    <name type="scientific">Microvirga subterranea</name>
    <dbReference type="NCBI Taxonomy" id="186651"/>
    <lineage>
        <taxon>Bacteria</taxon>
        <taxon>Pseudomonadati</taxon>
        <taxon>Pseudomonadota</taxon>
        <taxon>Alphaproteobacteria</taxon>
        <taxon>Hyphomicrobiales</taxon>
        <taxon>Methylobacteriaceae</taxon>
        <taxon>Microvirga</taxon>
    </lineage>
</organism>
<sequence length="105" mass="11889">MKMHNPDARGACFGFSAPDDRVFSLHIPALSDDGYEHPRYSFDIEFDPETPDRMIVRLLELDEDNFIRAVRTSTSFPVTMLGELLSQRKATAEEIAGWQAAPDDE</sequence>
<evidence type="ECO:0000313" key="2">
    <source>
        <dbReference type="Proteomes" id="UP000254925"/>
    </source>
</evidence>